<keyword evidence="1" id="KW-0812">Transmembrane</keyword>
<feature type="transmembrane region" description="Helical" evidence="1">
    <location>
        <begin position="120"/>
        <end position="139"/>
    </location>
</feature>
<dbReference type="RefSeq" id="WP_091585402.1">
    <property type="nucleotide sequence ID" value="NZ_FNDU01000007.1"/>
</dbReference>
<dbReference type="InterPro" id="IPR003675">
    <property type="entry name" value="Rce1/LyrA-like_dom"/>
</dbReference>
<reference evidence="3 4" key="1">
    <citation type="submission" date="2016-10" db="EMBL/GenBank/DDBJ databases">
        <authorList>
            <person name="de Groot N.N."/>
        </authorList>
    </citation>
    <scope>NUCLEOTIDE SEQUENCE [LARGE SCALE GENOMIC DNA]</scope>
    <source>
        <strain evidence="4">P4B,CCM 7963,CECT 7998,DSM 25260,IBRC-M 10614,KCTC 13821</strain>
    </source>
</reference>
<proteinExistence type="predicted"/>
<keyword evidence="4" id="KW-1185">Reference proteome</keyword>
<keyword evidence="1" id="KW-1133">Transmembrane helix</keyword>
<evidence type="ECO:0000313" key="4">
    <source>
        <dbReference type="Proteomes" id="UP000199017"/>
    </source>
</evidence>
<dbReference type="EMBL" id="FNDU01000007">
    <property type="protein sequence ID" value="SDI37324.1"/>
    <property type="molecule type" value="Genomic_DNA"/>
</dbReference>
<name>A0A1G8K1M7_9BACI</name>
<feature type="transmembrane region" description="Helical" evidence="1">
    <location>
        <begin position="174"/>
        <end position="189"/>
    </location>
</feature>
<organism evidence="3 4">
    <name type="scientific">Alteribacillus bidgolensis</name>
    <dbReference type="NCBI Taxonomy" id="930129"/>
    <lineage>
        <taxon>Bacteria</taxon>
        <taxon>Bacillati</taxon>
        <taxon>Bacillota</taxon>
        <taxon>Bacilli</taxon>
        <taxon>Bacillales</taxon>
        <taxon>Bacillaceae</taxon>
        <taxon>Alteribacillus</taxon>
    </lineage>
</organism>
<gene>
    <name evidence="3" type="ORF">SAMN05216352_10725</name>
</gene>
<dbReference type="InterPro" id="IPR052710">
    <property type="entry name" value="CAAX_protease"/>
</dbReference>
<dbReference type="Proteomes" id="UP000199017">
    <property type="component" value="Unassembled WGS sequence"/>
</dbReference>
<accession>A0A1G8K1M7</accession>
<protein>
    <recommendedName>
        <fullName evidence="2">CAAX prenyl protease 2/Lysostaphin resistance protein A-like domain-containing protein</fullName>
    </recommendedName>
</protein>
<evidence type="ECO:0000259" key="2">
    <source>
        <dbReference type="Pfam" id="PF02517"/>
    </source>
</evidence>
<evidence type="ECO:0000313" key="3">
    <source>
        <dbReference type="EMBL" id="SDI37324.1"/>
    </source>
</evidence>
<evidence type="ECO:0000256" key="1">
    <source>
        <dbReference type="SAM" id="Phobius"/>
    </source>
</evidence>
<feature type="domain" description="CAAX prenyl protease 2/Lysostaphin resistance protein A-like" evidence="2">
    <location>
        <begin position="121"/>
        <end position="206"/>
    </location>
</feature>
<dbReference type="AlphaFoldDB" id="A0A1G8K1M7"/>
<sequence length="238" mass="27145">MNSRYWAILIVYILMHVSGIFGVPFLYGRGLDLNESFAAWSMWSFIVTLILILFLLLPERRYKHPRLERTTAGHAVKWSIFGIFLAFIAQYLAIMIETYAFGIEPGSENTQDILEMVKMVPIFAIVVAIIGPILEEIVFRKVIFGAFYKRFNFVISALLSSVIFAVVHLDFTHILIYTAVGITFSFLYVKTGRIIVPIIAHVAMNGYAVIIQVLLGDKLQEMQEELEQMQFILGGWPL</sequence>
<feature type="transmembrane region" description="Helical" evidence="1">
    <location>
        <begin position="194"/>
        <end position="215"/>
    </location>
</feature>
<dbReference type="PANTHER" id="PTHR36435">
    <property type="entry name" value="SLR1288 PROTEIN"/>
    <property type="match status" value="1"/>
</dbReference>
<feature type="transmembrane region" description="Helical" evidence="1">
    <location>
        <begin position="39"/>
        <end position="57"/>
    </location>
</feature>
<dbReference type="OrthoDB" id="2194912at2"/>
<feature type="transmembrane region" description="Helical" evidence="1">
    <location>
        <begin position="7"/>
        <end position="27"/>
    </location>
</feature>
<keyword evidence="1" id="KW-0472">Membrane</keyword>
<dbReference type="PANTHER" id="PTHR36435:SF6">
    <property type="entry name" value="ABORTIVE INFECTION PROTEIN"/>
    <property type="match status" value="1"/>
</dbReference>
<dbReference type="GO" id="GO:0004175">
    <property type="term" value="F:endopeptidase activity"/>
    <property type="evidence" value="ECO:0007669"/>
    <property type="project" value="UniProtKB-ARBA"/>
</dbReference>
<feature type="transmembrane region" description="Helical" evidence="1">
    <location>
        <begin position="151"/>
        <end position="168"/>
    </location>
</feature>
<dbReference type="Pfam" id="PF02517">
    <property type="entry name" value="Rce1-like"/>
    <property type="match status" value="1"/>
</dbReference>
<feature type="transmembrane region" description="Helical" evidence="1">
    <location>
        <begin position="78"/>
        <end position="100"/>
    </location>
</feature>
<dbReference type="STRING" id="930129.SAMN05216352_10725"/>
<dbReference type="GO" id="GO:0080120">
    <property type="term" value="P:CAAX-box protein maturation"/>
    <property type="evidence" value="ECO:0007669"/>
    <property type="project" value="UniProtKB-ARBA"/>
</dbReference>